<dbReference type="Pfam" id="PF05257">
    <property type="entry name" value="CHAP"/>
    <property type="match status" value="1"/>
</dbReference>
<dbReference type="VEuPathDB" id="TriTrypDB:LDHU3_25.3000"/>
<dbReference type="Gene3D" id="3.90.1720.10">
    <property type="entry name" value="endopeptidase domain like (from Nostoc punctiforme)"/>
    <property type="match status" value="1"/>
</dbReference>
<evidence type="ECO:0000256" key="1">
    <source>
        <dbReference type="ARBA" id="ARBA00008227"/>
    </source>
</evidence>
<dbReference type="InterPro" id="IPR051705">
    <property type="entry name" value="Gsp_Synthetase/Amidase"/>
</dbReference>
<evidence type="ECO:0000259" key="8">
    <source>
        <dbReference type="PROSITE" id="PS50911"/>
    </source>
</evidence>
<name>A0A504WW01_LEIDO</name>
<dbReference type="Gene3D" id="3.30.1490.330">
    <property type="match status" value="1"/>
</dbReference>
<protein>
    <submittedName>
        <fullName evidence="9">Glutathionylspermidine synthase preATP-grasp family protein</fullName>
    </submittedName>
</protein>
<keyword evidence="7" id="KW-1133">Transmembrane helix</keyword>
<evidence type="ECO:0000313" key="10">
    <source>
        <dbReference type="Proteomes" id="UP000318447"/>
    </source>
</evidence>
<keyword evidence="6" id="KW-0460">Magnesium</keyword>
<dbReference type="PANTHER" id="PTHR30094:SF0">
    <property type="entry name" value="BIFUNCTIONAL GLUTATHIONYLSPERMIDINE SYNTHETASE_AMIDASE-RELATED"/>
    <property type="match status" value="1"/>
</dbReference>
<dbReference type="PROSITE" id="PS50911">
    <property type="entry name" value="CHAP"/>
    <property type="match status" value="1"/>
</dbReference>
<dbReference type="AlphaFoldDB" id="A0A504WW01"/>
<evidence type="ECO:0000256" key="4">
    <source>
        <dbReference type="ARBA" id="ARBA00022741"/>
    </source>
</evidence>
<dbReference type="VEuPathDB" id="TriTrypDB:LDHU3_25.2990"/>
<feature type="transmembrane region" description="Helical" evidence="7">
    <location>
        <begin position="40"/>
        <end position="61"/>
    </location>
</feature>
<dbReference type="GO" id="GO:0016874">
    <property type="term" value="F:ligase activity"/>
    <property type="evidence" value="ECO:0007669"/>
    <property type="project" value="UniProtKB-KW"/>
</dbReference>
<dbReference type="VEuPathDB" id="TriTrypDB:LdCL_250030800"/>
<accession>A0A504WW01</accession>
<dbReference type="EMBL" id="RHLC01000018">
    <property type="protein sequence ID" value="TPP40846.1"/>
    <property type="molecule type" value="Genomic_DNA"/>
</dbReference>
<keyword evidence="7" id="KW-0472">Membrane</keyword>
<dbReference type="SUPFAM" id="SSF52440">
    <property type="entry name" value="PreATP-grasp domain"/>
    <property type="match status" value="1"/>
</dbReference>
<keyword evidence="7" id="KW-0812">Transmembrane</keyword>
<dbReference type="PANTHER" id="PTHR30094">
    <property type="entry name" value="BIFUNCTIONAL GLUTATHIONYLSPERMIDINE SYNTHETASE/AMIDASE-RELATED"/>
    <property type="match status" value="1"/>
</dbReference>
<gene>
    <name evidence="9" type="ORF">CGC21_9220</name>
</gene>
<dbReference type="InterPro" id="IPR038765">
    <property type="entry name" value="Papain-like_cys_pep_sf"/>
</dbReference>
<dbReference type="InterPro" id="IPR016185">
    <property type="entry name" value="PreATP-grasp_dom_sf"/>
</dbReference>
<sequence>MKAAQAKAVDMPKDGFWIEKCVGNAAVIYSKDTTDRLTDLAGALLVMCISVYFTVGGYLFYREIVLSDPAAQEFFCRNGNLLHSEIRLRLRKTLMLSLPRDHHYHTHHRGTELVPFDQVIGITPDGVPVISNGNEFHFTNLESVTPFYQALCSFDRKAPVTVSYKKLGVKWQCVEFARRYLASRKAVWTASMPIAADMWRAETPFVRVQDGTPVEFTRIANRSHGPAPAMSDIIVWGQSEETPFGHVAVVTEVLPEAVRVAEQNQGFERWPQGMLYSREIPVQRSSAGTVELVDEDPVLGWVTLHCPYYDFRDGDLADKFRIVTGPGCIVRQPFPKHVELPWLQPEERCDFYLKRSLAIGGNVGDDARAKECDVPSAFYFLDYNIWCRLGRAAHSLHRIAMTATAQVLDDADSAYLLEHYFGLPPEIHPLLRRSWEMMPPMSGRFDFGYDGNKVAMLEYNCDSSGALLECCNTQEKMANYYGVSQGMSTGSFLGAKCVSHFARLMSNEKVCPKHKLIHFMIDDDDEERYTAMCMMNFAEKAGFRTKLCVKLIDFRYRDGAPANAAPLSVTCDHPIIVDSDGDEVLLVWKTWSWDTVLREYHRQCSATDSVSSPTLSDILLNNNICVIEPLWKAVTGSKALLPFMHALAPDHEHLLAADFVPTKDIISHHYVSKPINGRAGQNIMMFDPVTDAAELNAAPQEMLSESSSQLFSIKPPAASCSALQSQSIDRTNECSTGTFFDSAVVYQKRFFLKKFEGKYFPIFCGWMIDDEFGGVVVREDTSKITKLDSIVIPARVVRENVSLGGAYTDEGET</sequence>
<proteinExistence type="inferred from homology"/>
<organism evidence="9 10">
    <name type="scientific">Leishmania donovani</name>
    <dbReference type="NCBI Taxonomy" id="5661"/>
    <lineage>
        <taxon>Eukaryota</taxon>
        <taxon>Discoba</taxon>
        <taxon>Euglenozoa</taxon>
        <taxon>Kinetoplastea</taxon>
        <taxon>Metakinetoplastina</taxon>
        <taxon>Trypanosomatida</taxon>
        <taxon>Trypanosomatidae</taxon>
        <taxon>Leishmaniinae</taxon>
        <taxon>Leishmania</taxon>
    </lineage>
</organism>
<dbReference type="InterPro" id="IPR005494">
    <property type="entry name" value="GSPS_pre-ATP-grasp-like_dom"/>
</dbReference>
<evidence type="ECO:0000313" key="9">
    <source>
        <dbReference type="EMBL" id="TPP40846.1"/>
    </source>
</evidence>
<dbReference type="InterPro" id="IPR007921">
    <property type="entry name" value="CHAP_dom"/>
</dbReference>
<reference evidence="10" key="1">
    <citation type="submission" date="2019-02" db="EMBL/GenBank/DDBJ databases">
        <title>FDA dAtabase for Regulatory Grade micrObial Sequences (FDA-ARGOS): Supporting development and validation of Infectious Disease Dx tests.</title>
        <authorList>
            <person name="Duncan R."/>
            <person name="Fisher C."/>
            <person name="Tallon L."/>
            <person name="Sadzewicz L."/>
            <person name="Sengamalay N."/>
            <person name="Ott S."/>
            <person name="Godinez A."/>
            <person name="Nagaraj S."/>
            <person name="Vavikolanu K."/>
            <person name="Nadendla S."/>
            <person name="Aluvathingal J."/>
            <person name="Sichtig H."/>
        </authorList>
    </citation>
    <scope>NUCLEOTIDE SEQUENCE [LARGE SCALE GENOMIC DNA]</scope>
    <source>
        <strain evidence="10">FDAARGOS_361</strain>
    </source>
</reference>
<dbReference type="Pfam" id="PF03738">
    <property type="entry name" value="GSP_synth"/>
    <property type="match status" value="1"/>
</dbReference>
<evidence type="ECO:0000256" key="6">
    <source>
        <dbReference type="ARBA" id="ARBA00022842"/>
    </source>
</evidence>
<keyword evidence="5" id="KW-0067">ATP-binding</keyword>
<dbReference type="GO" id="GO:0005524">
    <property type="term" value="F:ATP binding"/>
    <property type="evidence" value="ECO:0007669"/>
    <property type="project" value="UniProtKB-KW"/>
</dbReference>
<dbReference type="VEuPathDB" id="TriTrypDB:LdCL_250030900"/>
<dbReference type="VEuPathDB" id="TriTrypDB:LdBPK_252490.1"/>
<keyword evidence="2" id="KW-0436">Ligase</keyword>
<keyword evidence="3" id="KW-0479">Metal-binding</keyword>
<comment type="caution">
    <text evidence="9">The sequence shown here is derived from an EMBL/GenBank/DDBJ whole genome shotgun (WGS) entry which is preliminary data.</text>
</comment>
<dbReference type="SUPFAM" id="SSF54001">
    <property type="entry name" value="Cysteine proteinases"/>
    <property type="match status" value="1"/>
</dbReference>
<evidence type="ECO:0000256" key="5">
    <source>
        <dbReference type="ARBA" id="ARBA00022840"/>
    </source>
</evidence>
<feature type="domain" description="Peptidase C51" evidence="8">
    <location>
        <begin position="148"/>
        <end position="294"/>
    </location>
</feature>
<dbReference type="SUPFAM" id="SSF56059">
    <property type="entry name" value="Glutathione synthetase ATP-binding domain-like"/>
    <property type="match status" value="1"/>
</dbReference>
<dbReference type="GO" id="GO:0046872">
    <property type="term" value="F:metal ion binding"/>
    <property type="evidence" value="ECO:0007669"/>
    <property type="project" value="UniProtKB-KW"/>
</dbReference>
<comment type="similarity">
    <text evidence="1">In the C-terminal section; belongs to the glutathionylspermidine synthase preATP-grasp family.</text>
</comment>
<dbReference type="VEuPathDB" id="TriTrypDB:LdBPK_252500.1"/>
<keyword evidence="4" id="KW-0547">Nucleotide-binding</keyword>
<evidence type="ECO:0000256" key="3">
    <source>
        <dbReference type="ARBA" id="ARBA00022723"/>
    </source>
</evidence>
<dbReference type="Proteomes" id="UP000318447">
    <property type="component" value="Unassembled WGS sequence"/>
</dbReference>
<evidence type="ECO:0000256" key="7">
    <source>
        <dbReference type="SAM" id="Phobius"/>
    </source>
</evidence>
<evidence type="ECO:0000256" key="2">
    <source>
        <dbReference type="ARBA" id="ARBA00022598"/>
    </source>
</evidence>